<comment type="caution">
    <text evidence="2">The sequence shown here is derived from an EMBL/GenBank/DDBJ whole genome shotgun (WGS) entry which is preliminary data.</text>
</comment>
<feature type="compositionally biased region" description="Basic and acidic residues" evidence="1">
    <location>
        <begin position="162"/>
        <end position="179"/>
    </location>
</feature>
<accession>A0A7K1FNN0</accession>
<dbReference type="RefSeq" id="WP_154768914.1">
    <property type="nucleotide sequence ID" value="NZ_WLYK01000005.1"/>
</dbReference>
<protein>
    <submittedName>
        <fullName evidence="2">Uncharacterized protein</fullName>
    </submittedName>
</protein>
<gene>
    <name evidence="2" type="ORF">GIS00_13315</name>
</gene>
<feature type="region of interest" description="Disordered" evidence="1">
    <location>
        <begin position="162"/>
        <end position="192"/>
    </location>
</feature>
<organism evidence="2 3">
    <name type="scientific">Nakamurella alba</name>
    <dbReference type="NCBI Taxonomy" id="2665158"/>
    <lineage>
        <taxon>Bacteria</taxon>
        <taxon>Bacillati</taxon>
        <taxon>Actinomycetota</taxon>
        <taxon>Actinomycetes</taxon>
        <taxon>Nakamurellales</taxon>
        <taxon>Nakamurellaceae</taxon>
        <taxon>Nakamurella</taxon>
    </lineage>
</organism>
<name>A0A7K1FNN0_9ACTN</name>
<keyword evidence="3" id="KW-1185">Reference proteome</keyword>
<dbReference type="AlphaFoldDB" id="A0A7K1FNN0"/>
<evidence type="ECO:0000256" key="1">
    <source>
        <dbReference type="SAM" id="MobiDB-lite"/>
    </source>
</evidence>
<sequence>MLRLPGRLLDTAGQVIDVVPRVVAVVGEVEQLMARVSGVVDSVEVVQKRALAQVDRVAEVVSRAQHTARTADDLLDGFAPALRTLQPIVDRLAKTTDPDEVEAVVRLVDLLPELVGKLRTDILPILDTLGTVAPDLRDLLDVSRELNEIIGSVPGLGHLKRKAEERRDTIDAESYRADEIPPASPDRGGPLR</sequence>
<evidence type="ECO:0000313" key="2">
    <source>
        <dbReference type="EMBL" id="MTD14919.1"/>
    </source>
</evidence>
<dbReference type="Proteomes" id="UP000460221">
    <property type="component" value="Unassembled WGS sequence"/>
</dbReference>
<reference evidence="2 3" key="1">
    <citation type="submission" date="2019-11" db="EMBL/GenBank/DDBJ databases">
        <authorList>
            <person name="Jiang L.-Q."/>
        </authorList>
    </citation>
    <scope>NUCLEOTIDE SEQUENCE [LARGE SCALE GENOMIC DNA]</scope>
    <source>
        <strain evidence="2 3">YIM 132087</strain>
    </source>
</reference>
<proteinExistence type="predicted"/>
<dbReference type="EMBL" id="WLYK01000005">
    <property type="protein sequence ID" value="MTD14919.1"/>
    <property type="molecule type" value="Genomic_DNA"/>
</dbReference>
<evidence type="ECO:0000313" key="3">
    <source>
        <dbReference type="Proteomes" id="UP000460221"/>
    </source>
</evidence>